<evidence type="ECO:0000313" key="3">
    <source>
        <dbReference type="Proteomes" id="UP000182227"/>
    </source>
</evidence>
<proteinExistence type="predicted"/>
<name>A0A0U1DG66_9MYCO</name>
<reference evidence="2 4" key="2">
    <citation type="submission" date="2016-01" db="EMBL/GenBank/DDBJ databases">
        <title>The new phylogeny of the genus Mycobacterium.</title>
        <authorList>
            <person name="Tarcisio F."/>
            <person name="Conor M."/>
            <person name="Antonella G."/>
            <person name="Elisabetta G."/>
            <person name="Giulia F.S."/>
            <person name="Sara T."/>
            <person name="Anna F."/>
            <person name="Clotilde B."/>
            <person name="Roberto B."/>
            <person name="Veronica D.S."/>
            <person name="Fabio R."/>
            <person name="Monica P."/>
            <person name="Olivier J."/>
            <person name="Enrico T."/>
            <person name="Nicola S."/>
        </authorList>
    </citation>
    <scope>NUCLEOTIDE SEQUENCE [LARGE SCALE GENOMIC DNA]</scope>
    <source>
        <strain evidence="2 4">CCUG 50187</strain>
    </source>
</reference>
<evidence type="ECO:0000313" key="4">
    <source>
        <dbReference type="Proteomes" id="UP000193811"/>
    </source>
</evidence>
<sequence>MLDTILRKLAGYIVAELLDNVDDIAAAIAKAVAEQIDIPGVDVAQLAGQVVERIRALLPGFLR</sequence>
<dbReference type="AlphaFoldDB" id="A0A0U1DG66"/>
<gene>
    <name evidence="2" type="ORF">AWB98_29465</name>
    <name evidence="1" type="ORF">BN970_03284</name>
</gene>
<reference evidence="1 3" key="1">
    <citation type="submission" date="2015-03" db="EMBL/GenBank/DDBJ databases">
        <authorList>
            <person name="Murphy D."/>
        </authorList>
    </citation>
    <scope>NUCLEOTIDE SEQUENCE [LARGE SCALE GENOMIC DNA]</scope>
    <source>
        <strain evidence="1 3">D16</strain>
    </source>
</reference>
<dbReference type="EMBL" id="CTEF01000002">
    <property type="protein sequence ID" value="CQD15651.1"/>
    <property type="molecule type" value="Genomic_DNA"/>
</dbReference>
<dbReference type="GeneID" id="44300085"/>
<keyword evidence="4" id="KW-1185">Reference proteome</keyword>
<evidence type="ECO:0000313" key="2">
    <source>
        <dbReference type="EMBL" id="ORV20072.1"/>
    </source>
</evidence>
<organism evidence="1 3">
    <name type="scientific">Mycolicibacterium conceptionense</name>
    <dbReference type="NCBI Taxonomy" id="451644"/>
    <lineage>
        <taxon>Bacteria</taxon>
        <taxon>Bacillati</taxon>
        <taxon>Actinomycetota</taxon>
        <taxon>Actinomycetes</taxon>
        <taxon>Mycobacteriales</taxon>
        <taxon>Mycobacteriaceae</taxon>
        <taxon>Mycolicibacterium</taxon>
    </lineage>
</organism>
<accession>A0A0U1DG66</accession>
<evidence type="ECO:0000313" key="1">
    <source>
        <dbReference type="EMBL" id="CQD15651.1"/>
    </source>
</evidence>
<dbReference type="Proteomes" id="UP000193811">
    <property type="component" value="Unassembled WGS sequence"/>
</dbReference>
<protein>
    <submittedName>
        <fullName evidence="1">Uncharacterized protein</fullName>
    </submittedName>
</protein>
<dbReference type="RefSeq" id="WP_085143060.1">
    <property type="nucleotide sequence ID" value="NZ_JACKVA010000026.1"/>
</dbReference>
<dbReference type="Proteomes" id="UP000182227">
    <property type="component" value="Unassembled WGS sequence"/>
</dbReference>
<dbReference type="EMBL" id="LQOP01000036">
    <property type="protein sequence ID" value="ORV20072.1"/>
    <property type="molecule type" value="Genomic_DNA"/>
</dbReference>